<dbReference type="InterPro" id="IPR000182">
    <property type="entry name" value="GNAT_dom"/>
</dbReference>
<name>A0A7W4ULB8_9MICO</name>
<proteinExistence type="predicted"/>
<comment type="caution">
    <text evidence="3">The sequence shown here is derived from an EMBL/GenBank/DDBJ whole genome shotgun (WGS) entry which is preliminary data.</text>
</comment>
<sequence>MVADRRILADEPASPVSLERATAALRASWPALDARLVGGWHLGFSEGFTRRANSVWMLGEVPDAQAAIGEVEEAYRVRGLPSRFLTTDSSAETEVAALRAFGYVPALTGRILATPTSGTDAGSAAQGAGRRGPLTSGTAAVSRTGSELPAEWLDAWLSWNGRRLPSDRRLAPRILGATRSTFLEVRAEGTLAALARLTIADDTAVIDCLVTDSGRRGRGYGRLLVDLAKREAAEQGALACLAMVVDSNAASLHLFARAGFSELGAFRYLEGPDRNSCC</sequence>
<dbReference type="InterPro" id="IPR056935">
    <property type="entry name" value="Rv0428c-like_C"/>
</dbReference>
<reference evidence="3 4" key="1">
    <citation type="submission" date="2020-08" db="EMBL/GenBank/DDBJ databases">
        <title>Sequencing the genomes of 1000 actinobacteria strains.</title>
        <authorList>
            <person name="Klenk H.-P."/>
        </authorList>
    </citation>
    <scope>NUCLEOTIDE SEQUENCE [LARGE SCALE GENOMIC DNA]</scope>
    <source>
        <strain evidence="3 4">DSM 20419</strain>
    </source>
</reference>
<evidence type="ECO:0000259" key="2">
    <source>
        <dbReference type="PROSITE" id="PS51186"/>
    </source>
</evidence>
<feature type="compositionally biased region" description="Low complexity" evidence="1">
    <location>
        <begin position="121"/>
        <end position="132"/>
    </location>
</feature>
<dbReference type="RefSeq" id="WP_183623004.1">
    <property type="nucleotide sequence ID" value="NZ_JACHWJ010000001.1"/>
</dbReference>
<organism evidence="3 4">
    <name type="scientific">Pseudoclavibacter helvolus</name>
    <dbReference type="NCBI Taxonomy" id="255205"/>
    <lineage>
        <taxon>Bacteria</taxon>
        <taxon>Bacillati</taxon>
        <taxon>Actinomycetota</taxon>
        <taxon>Actinomycetes</taxon>
        <taxon>Micrococcales</taxon>
        <taxon>Microbacteriaceae</taxon>
        <taxon>Pseudoclavibacter</taxon>
    </lineage>
</organism>
<feature type="region of interest" description="Disordered" evidence="1">
    <location>
        <begin position="116"/>
        <end position="141"/>
    </location>
</feature>
<dbReference type="GO" id="GO:0016747">
    <property type="term" value="F:acyltransferase activity, transferring groups other than amino-acyl groups"/>
    <property type="evidence" value="ECO:0007669"/>
    <property type="project" value="InterPro"/>
</dbReference>
<keyword evidence="4" id="KW-1185">Reference proteome</keyword>
<evidence type="ECO:0000313" key="4">
    <source>
        <dbReference type="Proteomes" id="UP000545286"/>
    </source>
</evidence>
<dbReference type="InterPro" id="IPR016181">
    <property type="entry name" value="Acyl_CoA_acyltransferase"/>
</dbReference>
<dbReference type="Gene3D" id="3.40.630.30">
    <property type="match status" value="1"/>
</dbReference>
<dbReference type="Proteomes" id="UP000545286">
    <property type="component" value="Unassembled WGS sequence"/>
</dbReference>
<dbReference type="AlphaFoldDB" id="A0A7W4ULB8"/>
<dbReference type="Pfam" id="PF24553">
    <property type="entry name" value="Rv0428c_C"/>
    <property type="match status" value="1"/>
</dbReference>
<dbReference type="PROSITE" id="PS51186">
    <property type="entry name" value="GNAT"/>
    <property type="match status" value="1"/>
</dbReference>
<protein>
    <submittedName>
        <fullName evidence="3">Ribosomal protein S18 acetylase RimI-like enzyme</fullName>
    </submittedName>
</protein>
<gene>
    <name evidence="3" type="ORF">FHX72_000683</name>
</gene>
<dbReference type="EMBL" id="JACHWJ010000001">
    <property type="protein sequence ID" value="MBB2956571.1"/>
    <property type="molecule type" value="Genomic_DNA"/>
</dbReference>
<keyword evidence="3" id="KW-0689">Ribosomal protein</keyword>
<dbReference type="Pfam" id="PF00583">
    <property type="entry name" value="Acetyltransf_1"/>
    <property type="match status" value="1"/>
</dbReference>
<accession>A0A7W4ULB8</accession>
<evidence type="ECO:0000313" key="3">
    <source>
        <dbReference type="EMBL" id="MBB2956571.1"/>
    </source>
</evidence>
<evidence type="ECO:0000256" key="1">
    <source>
        <dbReference type="SAM" id="MobiDB-lite"/>
    </source>
</evidence>
<dbReference type="SUPFAM" id="SSF55729">
    <property type="entry name" value="Acyl-CoA N-acyltransferases (Nat)"/>
    <property type="match status" value="1"/>
</dbReference>
<dbReference type="GO" id="GO:0005840">
    <property type="term" value="C:ribosome"/>
    <property type="evidence" value="ECO:0007669"/>
    <property type="project" value="UniProtKB-KW"/>
</dbReference>
<keyword evidence="3" id="KW-0687">Ribonucleoprotein</keyword>
<feature type="domain" description="N-acetyltransferase" evidence="2">
    <location>
        <begin position="143"/>
        <end position="278"/>
    </location>
</feature>